<name>A0A9D4XQR1_PEA</name>
<dbReference type="EMBL" id="JAMSHJ010000003">
    <property type="protein sequence ID" value="KAI5424997.1"/>
    <property type="molecule type" value="Genomic_DNA"/>
</dbReference>
<reference evidence="1 2" key="1">
    <citation type="journal article" date="2022" name="Nat. Genet.">
        <title>Improved pea reference genome and pan-genome highlight genomic features and evolutionary characteristics.</title>
        <authorList>
            <person name="Yang T."/>
            <person name="Liu R."/>
            <person name="Luo Y."/>
            <person name="Hu S."/>
            <person name="Wang D."/>
            <person name="Wang C."/>
            <person name="Pandey M.K."/>
            <person name="Ge S."/>
            <person name="Xu Q."/>
            <person name="Li N."/>
            <person name="Li G."/>
            <person name="Huang Y."/>
            <person name="Saxena R.K."/>
            <person name="Ji Y."/>
            <person name="Li M."/>
            <person name="Yan X."/>
            <person name="He Y."/>
            <person name="Liu Y."/>
            <person name="Wang X."/>
            <person name="Xiang C."/>
            <person name="Varshney R.K."/>
            <person name="Ding H."/>
            <person name="Gao S."/>
            <person name="Zong X."/>
        </authorList>
    </citation>
    <scope>NUCLEOTIDE SEQUENCE [LARGE SCALE GENOMIC DNA]</scope>
    <source>
        <strain evidence="1 2">cv. Zhongwan 6</strain>
    </source>
</reference>
<keyword evidence="2" id="KW-1185">Reference proteome</keyword>
<dbReference type="AlphaFoldDB" id="A0A9D4XQR1"/>
<dbReference type="Gramene" id="Psat3g021600.1">
    <property type="protein sequence ID" value="Psat3g021600.1.cds"/>
    <property type="gene ID" value="Psat3g021600"/>
</dbReference>
<comment type="caution">
    <text evidence="1">The sequence shown here is derived from an EMBL/GenBank/DDBJ whole genome shotgun (WGS) entry which is preliminary data.</text>
</comment>
<proteinExistence type="predicted"/>
<gene>
    <name evidence="1" type="ORF">KIW84_030974</name>
</gene>
<dbReference type="InterPro" id="IPR004926">
    <property type="entry name" value="LEA_3a"/>
</dbReference>
<dbReference type="Gramene" id="Psat03G0097400-T1">
    <property type="protein sequence ID" value="KAI5424997.1"/>
    <property type="gene ID" value="KIW84_030974"/>
</dbReference>
<dbReference type="GO" id="GO:0006950">
    <property type="term" value="P:response to stress"/>
    <property type="evidence" value="ECO:0007669"/>
    <property type="project" value="TreeGrafter"/>
</dbReference>
<dbReference type="Proteomes" id="UP001058974">
    <property type="component" value="Chromosome 3"/>
</dbReference>
<evidence type="ECO:0000313" key="1">
    <source>
        <dbReference type="EMBL" id="KAI5424997.1"/>
    </source>
</evidence>
<dbReference type="GO" id="GO:0005739">
    <property type="term" value="C:mitochondrion"/>
    <property type="evidence" value="ECO:0007669"/>
    <property type="project" value="TreeGrafter"/>
</dbReference>
<dbReference type="Pfam" id="PF03242">
    <property type="entry name" value="LEA_3a"/>
    <property type="match status" value="1"/>
</dbReference>
<evidence type="ECO:0000313" key="2">
    <source>
        <dbReference type="Proteomes" id="UP001058974"/>
    </source>
</evidence>
<dbReference type="OrthoDB" id="1936089at2759"/>
<protein>
    <submittedName>
        <fullName evidence="1">Amino-acid acetyltransferase</fullName>
    </submittedName>
</protein>
<sequence length="100" mass="10961">MARFFSFADVKVVSTIILDGFSNTLTRRGYAAATERATRGGVGSIGNKMGPTKLGEEKMVSVYKVSWVPDPVTGYYKPENIKDTDVADLSAKLLRKNLKN</sequence>
<dbReference type="PANTHER" id="PTHR33509:SF5">
    <property type="entry name" value="PROTEIN SENESCENCE-ASSOCIATED GENE 21, MITOCHONDRIAL"/>
    <property type="match status" value="1"/>
</dbReference>
<accession>A0A9D4XQR1</accession>
<organism evidence="1 2">
    <name type="scientific">Pisum sativum</name>
    <name type="common">Garden pea</name>
    <name type="synonym">Lathyrus oleraceus</name>
    <dbReference type="NCBI Taxonomy" id="3888"/>
    <lineage>
        <taxon>Eukaryota</taxon>
        <taxon>Viridiplantae</taxon>
        <taxon>Streptophyta</taxon>
        <taxon>Embryophyta</taxon>
        <taxon>Tracheophyta</taxon>
        <taxon>Spermatophyta</taxon>
        <taxon>Magnoliopsida</taxon>
        <taxon>eudicotyledons</taxon>
        <taxon>Gunneridae</taxon>
        <taxon>Pentapetalae</taxon>
        <taxon>rosids</taxon>
        <taxon>fabids</taxon>
        <taxon>Fabales</taxon>
        <taxon>Fabaceae</taxon>
        <taxon>Papilionoideae</taxon>
        <taxon>50 kb inversion clade</taxon>
        <taxon>NPAAA clade</taxon>
        <taxon>Hologalegina</taxon>
        <taxon>IRL clade</taxon>
        <taxon>Fabeae</taxon>
        <taxon>Lathyrus</taxon>
    </lineage>
</organism>
<dbReference type="Gramene" id="PSAT_LOCUS14219_t1">
    <property type="protein sequence ID" value="CAL5194476.1"/>
    <property type="gene ID" value="PSAT_LOCUS14219"/>
</dbReference>
<dbReference type="PANTHER" id="PTHR33509">
    <property type="entry name" value="LATE EMBRYOGENIS ABUNDANT PROTEIN 2-RELATED"/>
    <property type="match status" value="1"/>
</dbReference>